<keyword evidence="3" id="KW-1003">Cell membrane</keyword>
<sequence length="335" mass="36156">MRRSTDSNSVLRKAFGKSEFYLLLVIVVVSLFFTIMKPSFLTFTNIYGMVESNSFLAIMAAGVLVVLISGGIDISFTAIATVAQYVMATIVIHWGGNMFLAFAIGGVVGIALGFINALLIYFLKTPPIIVTIATMNLFYGLLIFISGGTWIYGFPMWFMERNLVRFGDNPGITIPILVLVISFILTWLILKHTALGRNIYAVGGNQEAARRVGISVLKTQLFVYCYMGFLAGIASTVQANMMLTVAPNALMGRELEVLAAVVLGGASLAGGTGSILGTILGFGLIVIVQNGLTLLGISSYWHKVFVGAIIVISVGITAYQRKLRERKGAIINVEE</sequence>
<dbReference type="CDD" id="cd06579">
    <property type="entry name" value="TM_PBP1_transp_AraH_like"/>
    <property type="match status" value="1"/>
</dbReference>
<feature type="transmembrane region" description="Helical" evidence="8">
    <location>
        <begin position="20"/>
        <end position="36"/>
    </location>
</feature>
<dbReference type="PATRIC" id="fig|1184387.3.peg.514"/>
<evidence type="ECO:0000256" key="5">
    <source>
        <dbReference type="ARBA" id="ARBA00022692"/>
    </source>
</evidence>
<dbReference type="GO" id="GO:0005886">
    <property type="term" value="C:plasma membrane"/>
    <property type="evidence" value="ECO:0007669"/>
    <property type="project" value="UniProtKB-SubCell"/>
</dbReference>
<organism evidence="9 10">
    <name type="scientific">Mesotoga prima</name>
    <dbReference type="NCBI Taxonomy" id="1184387"/>
    <lineage>
        <taxon>Bacteria</taxon>
        <taxon>Thermotogati</taxon>
        <taxon>Thermotogota</taxon>
        <taxon>Thermotogae</taxon>
        <taxon>Kosmotogales</taxon>
        <taxon>Kosmotogaceae</taxon>
        <taxon>Mesotoga</taxon>
    </lineage>
</organism>
<keyword evidence="2" id="KW-0813">Transport</keyword>
<feature type="transmembrane region" description="Helical" evidence="8">
    <location>
        <begin position="98"/>
        <end position="122"/>
    </location>
</feature>
<evidence type="ECO:0000313" key="10">
    <source>
        <dbReference type="Proteomes" id="UP000054092"/>
    </source>
</evidence>
<accession>A0A101HRT9</accession>
<protein>
    <submittedName>
        <fullName evidence="9">Permease component of ribose/xylose/arabinose/galactoside ABC-type transporter</fullName>
    </submittedName>
</protein>
<dbReference type="EMBL" id="LGGP01000020">
    <property type="protein sequence ID" value="KUK82022.1"/>
    <property type="molecule type" value="Genomic_DNA"/>
</dbReference>
<keyword evidence="7 8" id="KW-0472">Membrane</keyword>
<dbReference type="Proteomes" id="UP000054092">
    <property type="component" value="Unassembled WGS sequence"/>
</dbReference>
<evidence type="ECO:0000256" key="7">
    <source>
        <dbReference type="ARBA" id="ARBA00023136"/>
    </source>
</evidence>
<dbReference type="AlphaFoldDB" id="A0A101HRT9"/>
<feature type="transmembrane region" description="Helical" evidence="8">
    <location>
        <begin position="300"/>
        <end position="319"/>
    </location>
</feature>
<dbReference type="Pfam" id="PF02653">
    <property type="entry name" value="BPD_transp_2"/>
    <property type="match status" value="1"/>
</dbReference>
<feature type="transmembrane region" description="Helical" evidence="8">
    <location>
        <begin position="257"/>
        <end position="288"/>
    </location>
</feature>
<reference evidence="10" key="1">
    <citation type="journal article" date="2015" name="MBio">
        <title>Genome-Resolved Metagenomic Analysis Reveals Roles for Candidate Phyla and Other Microbial Community Members in Biogeochemical Transformations in Oil Reservoirs.</title>
        <authorList>
            <person name="Hu P."/>
            <person name="Tom L."/>
            <person name="Singh A."/>
            <person name="Thomas B.C."/>
            <person name="Baker B.J."/>
            <person name="Piceno Y.M."/>
            <person name="Andersen G.L."/>
            <person name="Banfield J.F."/>
        </authorList>
    </citation>
    <scope>NUCLEOTIDE SEQUENCE [LARGE SCALE GENOMIC DNA]</scope>
</reference>
<feature type="transmembrane region" description="Helical" evidence="8">
    <location>
        <begin position="221"/>
        <end position="245"/>
    </location>
</feature>
<keyword evidence="6 8" id="KW-1133">Transmembrane helix</keyword>
<keyword evidence="4" id="KW-0997">Cell inner membrane</keyword>
<dbReference type="PANTHER" id="PTHR32196:SF21">
    <property type="entry name" value="ABC TRANSPORTER PERMEASE PROTEIN YPHD-RELATED"/>
    <property type="match status" value="1"/>
</dbReference>
<name>A0A101HRT9_9BACT</name>
<feature type="transmembrane region" description="Helical" evidence="8">
    <location>
        <begin position="128"/>
        <end position="152"/>
    </location>
</feature>
<evidence type="ECO:0000256" key="4">
    <source>
        <dbReference type="ARBA" id="ARBA00022519"/>
    </source>
</evidence>
<gene>
    <name evidence="9" type="ORF">XD94_0215</name>
</gene>
<dbReference type="PANTHER" id="PTHR32196">
    <property type="entry name" value="ABC TRANSPORTER PERMEASE PROTEIN YPHD-RELATED-RELATED"/>
    <property type="match status" value="1"/>
</dbReference>
<comment type="subcellular location">
    <subcellularLocation>
        <location evidence="1">Cell membrane</location>
        <topology evidence="1">Multi-pass membrane protein</topology>
    </subcellularLocation>
</comment>
<dbReference type="GO" id="GO:0022857">
    <property type="term" value="F:transmembrane transporter activity"/>
    <property type="evidence" value="ECO:0007669"/>
    <property type="project" value="InterPro"/>
</dbReference>
<feature type="transmembrane region" description="Helical" evidence="8">
    <location>
        <begin position="172"/>
        <end position="190"/>
    </location>
</feature>
<evidence type="ECO:0000256" key="6">
    <source>
        <dbReference type="ARBA" id="ARBA00022989"/>
    </source>
</evidence>
<comment type="caution">
    <text evidence="9">The sequence shown here is derived from an EMBL/GenBank/DDBJ whole genome shotgun (WGS) entry which is preliminary data.</text>
</comment>
<evidence type="ECO:0000256" key="2">
    <source>
        <dbReference type="ARBA" id="ARBA00022448"/>
    </source>
</evidence>
<feature type="transmembrane region" description="Helical" evidence="8">
    <location>
        <begin position="56"/>
        <end position="86"/>
    </location>
</feature>
<evidence type="ECO:0000256" key="1">
    <source>
        <dbReference type="ARBA" id="ARBA00004651"/>
    </source>
</evidence>
<dbReference type="InterPro" id="IPR001851">
    <property type="entry name" value="ABC_transp_permease"/>
</dbReference>
<proteinExistence type="predicted"/>
<evidence type="ECO:0000256" key="8">
    <source>
        <dbReference type="SAM" id="Phobius"/>
    </source>
</evidence>
<evidence type="ECO:0000256" key="3">
    <source>
        <dbReference type="ARBA" id="ARBA00022475"/>
    </source>
</evidence>
<keyword evidence="5 8" id="KW-0812">Transmembrane</keyword>
<evidence type="ECO:0000313" key="9">
    <source>
        <dbReference type="EMBL" id="KUK82022.1"/>
    </source>
</evidence>